<name>A0A3B1A2B3_9ZZZZ</name>
<dbReference type="AlphaFoldDB" id="A0A3B1A2B3"/>
<sequence>MVQPGLFPLTHNFGNKNQDNCIFQIDQTFSFYRQNKMDARAEQLNKYYCRDKFQNSTLEYITQYLLNNRITSSWISAFHHPKLLI</sequence>
<accession>A0A3B1A2B3</accession>
<protein>
    <submittedName>
        <fullName evidence="1">Uncharacterized protein</fullName>
    </submittedName>
</protein>
<dbReference type="EMBL" id="UOFS01000041">
    <property type="protein sequence ID" value="VAW99888.1"/>
    <property type="molecule type" value="Genomic_DNA"/>
</dbReference>
<gene>
    <name evidence="1" type="ORF">MNBD_GAMMA22-1911</name>
</gene>
<proteinExistence type="predicted"/>
<evidence type="ECO:0000313" key="1">
    <source>
        <dbReference type="EMBL" id="VAW99888.1"/>
    </source>
</evidence>
<organism evidence="1">
    <name type="scientific">hydrothermal vent metagenome</name>
    <dbReference type="NCBI Taxonomy" id="652676"/>
    <lineage>
        <taxon>unclassified sequences</taxon>
        <taxon>metagenomes</taxon>
        <taxon>ecological metagenomes</taxon>
    </lineage>
</organism>
<reference evidence="1" key="1">
    <citation type="submission" date="2018-06" db="EMBL/GenBank/DDBJ databases">
        <authorList>
            <person name="Zhirakovskaya E."/>
        </authorList>
    </citation>
    <scope>NUCLEOTIDE SEQUENCE</scope>
</reference>